<feature type="domain" description="Golgi pH regulator conserved" evidence="11">
    <location>
        <begin position="161"/>
        <end position="228"/>
    </location>
</feature>
<dbReference type="InterPro" id="IPR015672">
    <property type="entry name" value="GPHR/GTG"/>
</dbReference>
<feature type="transmembrane region" description="Helical" evidence="9">
    <location>
        <begin position="166"/>
        <end position="190"/>
    </location>
</feature>
<comment type="similarity">
    <text evidence="2">Belongs to the Golgi pH regulator (TC 1.A.38) family.</text>
</comment>
<evidence type="ECO:0000256" key="9">
    <source>
        <dbReference type="SAM" id="Phobius"/>
    </source>
</evidence>
<evidence type="ECO:0000256" key="8">
    <source>
        <dbReference type="ARBA" id="ARBA00044702"/>
    </source>
</evidence>
<feature type="transmembrane region" description="Helical" evidence="9">
    <location>
        <begin position="310"/>
        <end position="335"/>
    </location>
</feature>
<dbReference type="GO" id="GO:0051452">
    <property type="term" value="P:intracellular pH reduction"/>
    <property type="evidence" value="ECO:0007669"/>
    <property type="project" value="TreeGrafter"/>
</dbReference>
<keyword evidence="13" id="KW-1185">Reference proteome</keyword>
<feature type="transmembrane region" description="Helical" evidence="9">
    <location>
        <begin position="368"/>
        <end position="391"/>
    </location>
</feature>
<accession>A0A183UQJ0</accession>
<dbReference type="InterPro" id="IPR025969">
    <property type="entry name" value="ABA_GPCR_dom"/>
</dbReference>
<comment type="subcellular location">
    <subcellularLocation>
        <location evidence="1">Membrane</location>
        <topology evidence="1">Multi-pass membrane protein</topology>
    </subcellularLocation>
</comment>
<dbReference type="PANTHER" id="PTHR15948">
    <property type="entry name" value="G-PROTEIN COUPLED RECEPTOR 89-RELATED"/>
    <property type="match status" value="1"/>
</dbReference>
<reference evidence="14" key="1">
    <citation type="submission" date="2016-06" db="UniProtKB">
        <authorList>
            <consortium name="WormBaseParasite"/>
        </authorList>
    </citation>
    <scope>IDENTIFICATION</scope>
</reference>
<feature type="transmembrane region" description="Helical" evidence="9">
    <location>
        <begin position="32"/>
        <end position="50"/>
    </location>
</feature>
<evidence type="ECO:0000313" key="13">
    <source>
        <dbReference type="Proteomes" id="UP000050794"/>
    </source>
</evidence>
<feature type="transmembrane region" description="Helical" evidence="9">
    <location>
        <begin position="62"/>
        <end position="85"/>
    </location>
</feature>
<dbReference type="Pfam" id="PF12537">
    <property type="entry name" value="GPHR_N"/>
    <property type="match status" value="1"/>
</dbReference>
<keyword evidence="5 9" id="KW-0472">Membrane</keyword>
<feature type="transmembrane region" description="Helical" evidence="9">
    <location>
        <begin position="97"/>
        <end position="117"/>
    </location>
</feature>
<gene>
    <name evidence="12" type="ORF">TCNE_LOCUS10760</name>
</gene>
<protein>
    <submittedName>
        <fullName evidence="14">Golgi pH regulator</fullName>
    </submittedName>
</protein>
<evidence type="ECO:0000256" key="3">
    <source>
        <dbReference type="ARBA" id="ARBA00022692"/>
    </source>
</evidence>
<feature type="transmembrane region" description="Helical" evidence="9">
    <location>
        <begin position="129"/>
        <end position="146"/>
    </location>
</feature>
<dbReference type="PANTHER" id="PTHR15948:SF0">
    <property type="entry name" value="GOLGI PH REGULATOR A-RELATED"/>
    <property type="match status" value="1"/>
</dbReference>
<feature type="transmembrane region" description="Helical" evidence="9">
    <location>
        <begin position="450"/>
        <end position="469"/>
    </location>
</feature>
<dbReference type="AlphaFoldDB" id="A0A183UQJ0"/>
<keyword evidence="3 9" id="KW-0812">Transmembrane</keyword>
<dbReference type="GO" id="GO:0008308">
    <property type="term" value="F:voltage-gated monoatomic anion channel activity"/>
    <property type="evidence" value="ECO:0007669"/>
    <property type="project" value="TreeGrafter"/>
</dbReference>
<evidence type="ECO:0000313" key="14">
    <source>
        <dbReference type="WBParaSite" id="TCNE_0001076001-mRNA-1"/>
    </source>
</evidence>
<dbReference type="EMBL" id="UYWY01020608">
    <property type="protein sequence ID" value="VDM42081.1"/>
    <property type="molecule type" value="Genomic_DNA"/>
</dbReference>
<evidence type="ECO:0000259" key="11">
    <source>
        <dbReference type="Pfam" id="PF12537"/>
    </source>
</evidence>
<dbReference type="InterPro" id="IPR022535">
    <property type="entry name" value="Golgi_pH-regulator_cons_dom"/>
</dbReference>
<reference evidence="12 13" key="2">
    <citation type="submission" date="2018-11" db="EMBL/GenBank/DDBJ databases">
        <authorList>
            <consortium name="Pathogen Informatics"/>
        </authorList>
    </citation>
    <scope>NUCLEOTIDE SEQUENCE [LARGE SCALE GENOMIC DNA]</scope>
</reference>
<organism evidence="13 14">
    <name type="scientific">Toxocara canis</name>
    <name type="common">Canine roundworm</name>
    <dbReference type="NCBI Taxonomy" id="6265"/>
    <lineage>
        <taxon>Eukaryota</taxon>
        <taxon>Metazoa</taxon>
        <taxon>Ecdysozoa</taxon>
        <taxon>Nematoda</taxon>
        <taxon>Chromadorea</taxon>
        <taxon>Rhabditida</taxon>
        <taxon>Spirurina</taxon>
        <taxon>Ascaridomorpha</taxon>
        <taxon>Ascaridoidea</taxon>
        <taxon>Toxocaridae</taxon>
        <taxon>Toxocara</taxon>
    </lineage>
</organism>
<evidence type="ECO:0000313" key="12">
    <source>
        <dbReference type="EMBL" id="VDM42081.1"/>
    </source>
</evidence>
<proteinExistence type="inferred from homology"/>
<feature type="domain" description="Abscisic acid G-protein coupled receptor-like" evidence="10">
    <location>
        <begin position="302"/>
        <end position="471"/>
    </location>
</feature>
<evidence type="ECO:0000256" key="1">
    <source>
        <dbReference type="ARBA" id="ARBA00004141"/>
    </source>
</evidence>
<evidence type="ECO:0000256" key="7">
    <source>
        <dbReference type="ARBA" id="ARBA00035085"/>
    </source>
</evidence>
<dbReference type="Pfam" id="PF12430">
    <property type="entry name" value="ABA_GPCR"/>
    <property type="match status" value="1"/>
</dbReference>
<comment type="catalytic activity">
    <reaction evidence="6">
        <text>iodide(out) = iodide(in)</text>
        <dbReference type="Rhea" id="RHEA:66324"/>
        <dbReference type="ChEBI" id="CHEBI:16382"/>
    </reaction>
</comment>
<keyword evidence="4 9" id="KW-1133">Transmembrane helix</keyword>
<dbReference type="GO" id="GO:0032580">
    <property type="term" value="C:Golgi cisterna membrane"/>
    <property type="evidence" value="ECO:0007669"/>
    <property type="project" value="TreeGrafter"/>
</dbReference>
<dbReference type="Proteomes" id="UP000050794">
    <property type="component" value="Unassembled WGS sequence"/>
</dbReference>
<evidence type="ECO:0000259" key="10">
    <source>
        <dbReference type="Pfam" id="PF12430"/>
    </source>
</evidence>
<evidence type="ECO:0000256" key="5">
    <source>
        <dbReference type="ARBA" id="ARBA00023136"/>
    </source>
</evidence>
<comment type="catalytic activity">
    <reaction evidence="7">
        <text>bromide(in) = bromide(out)</text>
        <dbReference type="Rhea" id="RHEA:75383"/>
        <dbReference type="ChEBI" id="CHEBI:15858"/>
    </reaction>
</comment>
<sequence length="479" mass="55680">MVVVWDCVIMLLSQELFRLALKDAQLIHCFRLLQVVFFLLGWLFFMKQLFRDYEVHQRMVQILFSITFALSCTMFELIIFEILGILEPASRFLHWKLGLYLILFVLIVALPIYVSYSVLTSVPFVRRKWLLPLTMTSWMVFIYFFWKTGDPFPILSAKHGIFTIEQAISRVGVIGVTVMAILSGFGAVNAPYCYMTIFMRPVGGVHIAQMERKLMHTMEMIVAKKRRLCLLEKELAHSAFTRGSESQAGLFQRLWGSVSFSSNTLKDQISTLNVEIAPLEELSRYLFLEVVELRNMKDRLEYSKTWQGQYFNVIGHFFSVYCMWKIFICTVNIVFDRVGKVDPVTRGIEIAVKYMGFQLDVRFWSQHISFLLVGVIAVTSIRGLLITLTKFFYMISSSKSSNLIVLLLAQIMGMYFVSSVLLMRMNMPHEYRSIITEVLGDLQFNFYHRWFDVMFLISALVSIAFLWLAHKQTPITMEP</sequence>
<name>A0A183UQJ0_TOXCA</name>
<evidence type="ECO:0000256" key="4">
    <source>
        <dbReference type="ARBA" id="ARBA00022989"/>
    </source>
</evidence>
<comment type="catalytic activity">
    <reaction evidence="8">
        <text>fluoride(in) = fluoride(out)</text>
        <dbReference type="Rhea" id="RHEA:76159"/>
        <dbReference type="ChEBI" id="CHEBI:17051"/>
    </reaction>
</comment>
<dbReference type="WBParaSite" id="TCNE_0001076001-mRNA-1">
    <property type="protein sequence ID" value="TCNE_0001076001-mRNA-1"/>
    <property type="gene ID" value="TCNE_0001076001"/>
</dbReference>
<evidence type="ECO:0000256" key="2">
    <source>
        <dbReference type="ARBA" id="ARBA00009478"/>
    </source>
</evidence>
<feature type="transmembrane region" description="Helical" evidence="9">
    <location>
        <begin position="403"/>
        <end position="423"/>
    </location>
</feature>
<evidence type="ECO:0000256" key="6">
    <source>
        <dbReference type="ARBA" id="ARBA00024145"/>
    </source>
</evidence>